<feature type="domain" description="EF-hand" evidence="3">
    <location>
        <begin position="58"/>
        <end position="93"/>
    </location>
</feature>
<gene>
    <name evidence="4" type="ORF">SAMN06296416_10734</name>
</gene>
<feature type="chain" id="PRO_5013216445" evidence="2">
    <location>
        <begin position="25"/>
        <end position="97"/>
    </location>
</feature>
<evidence type="ECO:0000313" key="5">
    <source>
        <dbReference type="Proteomes" id="UP000219374"/>
    </source>
</evidence>
<protein>
    <submittedName>
        <fullName evidence="4">EF hand</fullName>
    </submittedName>
</protein>
<dbReference type="SUPFAM" id="SSF47473">
    <property type="entry name" value="EF-hand"/>
    <property type="match status" value="1"/>
</dbReference>
<dbReference type="PROSITE" id="PS50222">
    <property type="entry name" value="EF_HAND_2"/>
    <property type="match status" value="1"/>
</dbReference>
<dbReference type="Gene3D" id="1.10.238.10">
    <property type="entry name" value="EF-hand"/>
    <property type="match status" value="1"/>
</dbReference>
<evidence type="ECO:0000259" key="3">
    <source>
        <dbReference type="PROSITE" id="PS50222"/>
    </source>
</evidence>
<keyword evidence="5" id="KW-1185">Reference proteome</keyword>
<evidence type="ECO:0000256" key="2">
    <source>
        <dbReference type="SAM" id="SignalP"/>
    </source>
</evidence>
<dbReference type="Proteomes" id="UP000219374">
    <property type="component" value="Unassembled WGS sequence"/>
</dbReference>
<evidence type="ECO:0000256" key="1">
    <source>
        <dbReference type="SAM" id="MobiDB-lite"/>
    </source>
</evidence>
<dbReference type="SMART" id="SM00054">
    <property type="entry name" value="EFh"/>
    <property type="match status" value="1"/>
</dbReference>
<dbReference type="AlphaFoldDB" id="A0A286D9L5"/>
<reference evidence="4 5" key="1">
    <citation type="submission" date="2017-09" db="EMBL/GenBank/DDBJ databases">
        <authorList>
            <person name="Ehlers B."/>
            <person name="Leendertz F.H."/>
        </authorList>
    </citation>
    <scope>NUCLEOTIDE SEQUENCE [LARGE SCALE GENOMIC DNA]</scope>
    <source>
        <strain evidence="4 5">CGMCC 1.10978</strain>
    </source>
</reference>
<accession>A0A286D9L5</accession>
<dbReference type="InterPro" id="IPR011992">
    <property type="entry name" value="EF-hand-dom_pair"/>
</dbReference>
<feature type="region of interest" description="Disordered" evidence="1">
    <location>
        <begin position="77"/>
        <end position="97"/>
    </location>
</feature>
<dbReference type="GO" id="GO:0005509">
    <property type="term" value="F:calcium ion binding"/>
    <property type="evidence" value="ECO:0007669"/>
    <property type="project" value="InterPro"/>
</dbReference>
<dbReference type="EMBL" id="OCND01000007">
    <property type="protein sequence ID" value="SOD55356.1"/>
    <property type="molecule type" value="Genomic_DNA"/>
</dbReference>
<dbReference type="InterPro" id="IPR002048">
    <property type="entry name" value="EF_hand_dom"/>
</dbReference>
<dbReference type="InterPro" id="IPR018247">
    <property type="entry name" value="EF_Hand_1_Ca_BS"/>
</dbReference>
<evidence type="ECO:0000313" key="4">
    <source>
        <dbReference type="EMBL" id="SOD55356.1"/>
    </source>
</evidence>
<dbReference type="RefSeq" id="WP_162125928.1">
    <property type="nucleotide sequence ID" value="NZ_OCND01000007.1"/>
</dbReference>
<keyword evidence="2" id="KW-0732">Signal</keyword>
<sequence>MKNSVASTLLLSAVLLACAAPACAQRTLSDEQKQALQDRLKAADANGDGLIDRAEAEARLPRVAKYFDKLDANGDGKLSPEEMRAMAAQMAERRRNR</sequence>
<dbReference type="PROSITE" id="PS00018">
    <property type="entry name" value="EF_HAND_1"/>
    <property type="match status" value="1"/>
</dbReference>
<organism evidence="4 5">
    <name type="scientific">Pseudoxanthomonas wuyuanensis</name>
    <dbReference type="NCBI Taxonomy" id="1073196"/>
    <lineage>
        <taxon>Bacteria</taxon>
        <taxon>Pseudomonadati</taxon>
        <taxon>Pseudomonadota</taxon>
        <taxon>Gammaproteobacteria</taxon>
        <taxon>Lysobacterales</taxon>
        <taxon>Lysobacteraceae</taxon>
        <taxon>Pseudoxanthomonas</taxon>
    </lineage>
</organism>
<dbReference type="PROSITE" id="PS51257">
    <property type="entry name" value="PROKAR_LIPOPROTEIN"/>
    <property type="match status" value="1"/>
</dbReference>
<proteinExistence type="predicted"/>
<name>A0A286D9L5_9GAMM</name>
<feature type="signal peptide" evidence="2">
    <location>
        <begin position="1"/>
        <end position="24"/>
    </location>
</feature>
<dbReference type="Pfam" id="PF13202">
    <property type="entry name" value="EF-hand_5"/>
    <property type="match status" value="2"/>
</dbReference>